<dbReference type="InterPro" id="IPR037147">
    <property type="entry name" value="Ribosomal_bL28_sf"/>
</dbReference>
<reference evidence="6" key="1">
    <citation type="submission" date="2017-09" db="EMBL/GenBank/DDBJ databases">
        <title>Depth-based differentiation of microbial function through sediment-hosted aquifers and enrichment of novel symbionts in the deep terrestrial subsurface.</title>
        <authorList>
            <person name="Probst A.J."/>
            <person name="Ladd B."/>
            <person name="Jarett J.K."/>
            <person name="Geller-Mcgrath D.E."/>
            <person name="Sieber C.M.K."/>
            <person name="Emerson J.B."/>
            <person name="Anantharaman K."/>
            <person name="Thomas B.C."/>
            <person name="Malmstrom R."/>
            <person name="Stieglmeier M."/>
            <person name="Klingl A."/>
            <person name="Woyke T."/>
            <person name="Ryan C.M."/>
            <person name="Banfield J.F."/>
        </authorList>
    </citation>
    <scope>NUCLEOTIDE SEQUENCE [LARGE SCALE GENOMIC DNA]</scope>
</reference>
<keyword evidence="3 4" id="KW-0687">Ribonucleoprotein</keyword>
<dbReference type="InterPro" id="IPR034704">
    <property type="entry name" value="Ribosomal_bL28/bL31-like_sf"/>
</dbReference>
<organism evidence="5 6">
    <name type="scientific">candidate division WWE3 bacterium CG_4_10_14_0_2_um_filter_42_7</name>
    <dbReference type="NCBI Taxonomy" id="1975073"/>
    <lineage>
        <taxon>Bacteria</taxon>
        <taxon>Katanobacteria</taxon>
    </lineage>
</organism>
<dbReference type="GO" id="GO:0006412">
    <property type="term" value="P:translation"/>
    <property type="evidence" value="ECO:0007669"/>
    <property type="project" value="UniProtKB-UniRule"/>
</dbReference>
<dbReference type="PANTHER" id="PTHR39080">
    <property type="entry name" value="50S RIBOSOMAL PROTEIN L28"/>
    <property type="match status" value="1"/>
</dbReference>
<evidence type="ECO:0000313" key="6">
    <source>
        <dbReference type="Proteomes" id="UP000229915"/>
    </source>
</evidence>
<keyword evidence="2 4" id="KW-0689">Ribosomal protein</keyword>
<dbReference type="AlphaFoldDB" id="A0A2M7TD72"/>
<dbReference type="Pfam" id="PF00830">
    <property type="entry name" value="Ribosomal_L28"/>
    <property type="match status" value="1"/>
</dbReference>
<dbReference type="HAMAP" id="MF_00373">
    <property type="entry name" value="Ribosomal_bL28"/>
    <property type="match status" value="1"/>
</dbReference>
<evidence type="ECO:0000256" key="4">
    <source>
        <dbReference type="HAMAP-Rule" id="MF_00373"/>
    </source>
</evidence>
<evidence type="ECO:0000313" key="5">
    <source>
        <dbReference type="EMBL" id="PIZ43357.1"/>
    </source>
</evidence>
<dbReference type="GO" id="GO:0005840">
    <property type="term" value="C:ribosome"/>
    <property type="evidence" value="ECO:0007669"/>
    <property type="project" value="UniProtKB-KW"/>
</dbReference>
<dbReference type="GO" id="GO:0003735">
    <property type="term" value="F:structural constituent of ribosome"/>
    <property type="evidence" value="ECO:0007669"/>
    <property type="project" value="InterPro"/>
</dbReference>
<sequence>MAQICDLCGKGKISGVYGTHRHSGLWKHRAPKSPKQWKPNLRKVNALVNGKMTSLRVCVKCLRSQVKTETV</sequence>
<dbReference type="PANTHER" id="PTHR39080:SF1">
    <property type="entry name" value="LARGE RIBOSOMAL SUBUNIT PROTEIN BL28A"/>
    <property type="match status" value="1"/>
</dbReference>
<protein>
    <recommendedName>
        <fullName evidence="4">Large ribosomal subunit protein bL28</fullName>
    </recommendedName>
</protein>
<dbReference type="GO" id="GO:1990904">
    <property type="term" value="C:ribonucleoprotein complex"/>
    <property type="evidence" value="ECO:0007669"/>
    <property type="project" value="UniProtKB-KW"/>
</dbReference>
<dbReference type="SUPFAM" id="SSF143800">
    <property type="entry name" value="L28p-like"/>
    <property type="match status" value="1"/>
</dbReference>
<proteinExistence type="inferred from homology"/>
<dbReference type="Gene3D" id="2.30.170.40">
    <property type="entry name" value="Ribosomal protein L28/L24"/>
    <property type="match status" value="1"/>
</dbReference>
<gene>
    <name evidence="4" type="primary">rpmB</name>
    <name evidence="5" type="ORF">COY33_01640</name>
</gene>
<dbReference type="InterPro" id="IPR026569">
    <property type="entry name" value="Ribosomal_bL28"/>
</dbReference>
<evidence type="ECO:0000256" key="1">
    <source>
        <dbReference type="ARBA" id="ARBA00008760"/>
    </source>
</evidence>
<dbReference type="InterPro" id="IPR050096">
    <property type="entry name" value="Bacterial_rp_bL28"/>
</dbReference>
<dbReference type="EMBL" id="PFNK01000045">
    <property type="protein sequence ID" value="PIZ43357.1"/>
    <property type="molecule type" value="Genomic_DNA"/>
</dbReference>
<comment type="similarity">
    <text evidence="1 4">Belongs to the bacterial ribosomal protein bL28 family.</text>
</comment>
<evidence type="ECO:0000256" key="2">
    <source>
        <dbReference type="ARBA" id="ARBA00022980"/>
    </source>
</evidence>
<dbReference type="Proteomes" id="UP000229915">
    <property type="component" value="Unassembled WGS sequence"/>
</dbReference>
<evidence type="ECO:0000256" key="3">
    <source>
        <dbReference type="ARBA" id="ARBA00023274"/>
    </source>
</evidence>
<accession>A0A2M7TD72</accession>
<comment type="caution">
    <text evidence="5">The sequence shown here is derived from an EMBL/GenBank/DDBJ whole genome shotgun (WGS) entry which is preliminary data.</text>
</comment>
<name>A0A2M7TD72_UNCKA</name>